<dbReference type="GO" id="GO:0003755">
    <property type="term" value="F:peptidyl-prolyl cis-trans isomerase activity"/>
    <property type="evidence" value="ECO:0007669"/>
    <property type="project" value="UniProtKB-UniRule"/>
</dbReference>
<dbReference type="PANTHER" id="PTHR45625:SF4">
    <property type="entry name" value="PEPTIDYLPROLYL ISOMERASE DOMAIN AND WD REPEAT-CONTAINING PROTEIN 1"/>
    <property type="match status" value="1"/>
</dbReference>
<dbReference type="PROSITE" id="PS51257">
    <property type="entry name" value="PROKAR_LIPOPROTEIN"/>
    <property type="match status" value="1"/>
</dbReference>
<dbReference type="AlphaFoldDB" id="A0AAE9XDG2"/>
<gene>
    <name evidence="7" type="ORF">PML95_06885</name>
</gene>
<evidence type="ECO:0000313" key="7">
    <source>
        <dbReference type="EMBL" id="WCG22123.1"/>
    </source>
</evidence>
<dbReference type="GO" id="GO:0006457">
    <property type="term" value="P:protein folding"/>
    <property type="evidence" value="ECO:0007669"/>
    <property type="project" value="InterPro"/>
</dbReference>
<dbReference type="InterPro" id="IPR002130">
    <property type="entry name" value="Cyclophilin-type_PPIase_dom"/>
</dbReference>
<dbReference type="InterPro" id="IPR020892">
    <property type="entry name" value="Cyclophilin-type_PPIase_CS"/>
</dbReference>
<name>A0AAE9XDG2_9ENTE</name>
<dbReference type="PRINTS" id="PR00153">
    <property type="entry name" value="CSAPPISMRASE"/>
</dbReference>
<keyword evidence="5" id="KW-0732">Signal</keyword>
<proteinExistence type="inferred from homology"/>
<dbReference type="Gene3D" id="2.40.100.10">
    <property type="entry name" value="Cyclophilin-like"/>
    <property type="match status" value="1"/>
</dbReference>
<accession>A0AAE9XDG2</accession>
<keyword evidence="3 5" id="KW-0697">Rotamase</keyword>
<evidence type="ECO:0000256" key="2">
    <source>
        <dbReference type="ARBA" id="ARBA00002388"/>
    </source>
</evidence>
<comment type="similarity">
    <text evidence="5">Belongs to the cyclophilin-type PPIase family.</text>
</comment>
<dbReference type="InterPro" id="IPR044666">
    <property type="entry name" value="Cyclophilin_A-like"/>
</dbReference>
<dbReference type="RefSeq" id="WP_126761233.1">
    <property type="nucleotide sequence ID" value="NZ_BKBT01000015.1"/>
</dbReference>
<feature type="chain" id="PRO_5041777681" description="Peptidyl-prolyl cis-trans isomerase" evidence="5">
    <location>
        <begin position="20"/>
        <end position="251"/>
    </location>
</feature>
<dbReference type="EC" id="5.2.1.8" evidence="5"/>
<evidence type="ECO:0000313" key="8">
    <source>
        <dbReference type="Proteomes" id="UP001179600"/>
    </source>
</evidence>
<feature type="signal peptide" evidence="5">
    <location>
        <begin position="1"/>
        <end position="19"/>
    </location>
</feature>
<organism evidence="7 8">
    <name type="scientific">Vagococcus lutrae</name>
    <dbReference type="NCBI Taxonomy" id="81947"/>
    <lineage>
        <taxon>Bacteria</taxon>
        <taxon>Bacillati</taxon>
        <taxon>Bacillota</taxon>
        <taxon>Bacilli</taxon>
        <taxon>Lactobacillales</taxon>
        <taxon>Enterococcaceae</taxon>
        <taxon>Vagococcus</taxon>
    </lineage>
</organism>
<dbReference type="Proteomes" id="UP001179600">
    <property type="component" value="Chromosome"/>
</dbReference>
<evidence type="ECO:0000256" key="4">
    <source>
        <dbReference type="ARBA" id="ARBA00023235"/>
    </source>
</evidence>
<keyword evidence="4 5" id="KW-0413">Isomerase</keyword>
<dbReference type="SUPFAM" id="SSF50891">
    <property type="entry name" value="Cyclophilin-like"/>
    <property type="match status" value="1"/>
</dbReference>
<dbReference type="EMBL" id="CP116507">
    <property type="protein sequence ID" value="WCG22123.1"/>
    <property type="molecule type" value="Genomic_DNA"/>
</dbReference>
<dbReference type="PROSITE" id="PS50072">
    <property type="entry name" value="CSA_PPIASE_2"/>
    <property type="match status" value="1"/>
</dbReference>
<sequence>MRKKWLTAAVIGLCGLTLAACQNQTDSSKNEQTATSETAKVVDFKSLTLPQLSEEVAEDEALVAMETSMGTIKIKLFPKYAPKTVENFVTHAKEGYYDGLIFHRVIDNFMIQGGDPKGTGTGGESIWGEPFEDELNHELYNLRGALSMANSGPDTNGSQFFIVQNHDDQSDGLLTDEYPQAIIDAYKNGGAFYLDYAFEGSPSSHTVFGQVIEGMDVVDKIAETETDAKTDRPVEDVTIKKIEILKDIPKK</sequence>
<protein>
    <recommendedName>
        <fullName evidence="5">Peptidyl-prolyl cis-trans isomerase</fullName>
        <shortName evidence="5">PPIase</shortName>
        <ecNumber evidence="5">5.2.1.8</ecNumber>
    </recommendedName>
</protein>
<reference evidence="7" key="1">
    <citation type="submission" date="2023-01" db="EMBL/GenBank/DDBJ databases">
        <title>Oxazolidinone resistance genes in florfenicol resistant enterococci from beef cattle and veal calves at slaughter.</title>
        <authorList>
            <person name="Biggel M."/>
        </authorList>
    </citation>
    <scope>NUCLEOTIDE SEQUENCE</scope>
    <source>
        <strain evidence="7">K204-1</strain>
    </source>
</reference>
<dbReference type="InterPro" id="IPR029000">
    <property type="entry name" value="Cyclophilin-like_dom_sf"/>
</dbReference>
<evidence type="ECO:0000256" key="5">
    <source>
        <dbReference type="RuleBase" id="RU363019"/>
    </source>
</evidence>
<evidence type="ECO:0000256" key="3">
    <source>
        <dbReference type="ARBA" id="ARBA00023110"/>
    </source>
</evidence>
<feature type="domain" description="PPIase cyclophilin-type" evidence="6">
    <location>
        <begin position="66"/>
        <end position="244"/>
    </location>
</feature>
<comment type="function">
    <text evidence="2 5">PPIases accelerate the folding of proteins. It catalyzes the cis-trans isomerization of proline imidic peptide bonds in oligopeptides.</text>
</comment>
<dbReference type="PROSITE" id="PS00170">
    <property type="entry name" value="CSA_PPIASE_1"/>
    <property type="match status" value="1"/>
</dbReference>
<comment type="catalytic activity">
    <reaction evidence="1 5">
        <text>[protein]-peptidylproline (omega=180) = [protein]-peptidylproline (omega=0)</text>
        <dbReference type="Rhea" id="RHEA:16237"/>
        <dbReference type="Rhea" id="RHEA-COMP:10747"/>
        <dbReference type="Rhea" id="RHEA-COMP:10748"/>
        <dbReference type="ChEBI" id="CHEBI:83833"/>
        <dbReference type="ChEBI" id="CHEBI:83834"/>
        <dbReference type="EC" id="5.2.1.8"/>
    </reaction>
</comment>
<evidence type="ECO:0000256" key="1">
    <source>
        <dbReference type="ARBA" id="ARBA00000971"/>
    </source>
</evidence>
<dbReference type="Pfam" id="PF00160">
    <property type="entry name" value="Pro_isomerase"/>
    <property type="match status" value="1"/>
</dbReference>
<dbReference type="PANTHER" id="PTHR45625">
    <property type="entry name" value="PEPTIDYL-PROLYL CIS-TRANS ISOMERASE-RELATED"/>
    <property type="match status" value="1"/>
</dbReference>
<evidence type="ECO:0000259" key="6">
    <source>
        <dbReference type="PROSITE" id="PS50072"/>
    </source>
</evidence>